<dbReference type="Proteomes" id="UP001160499">
    <property type="component" value="Unassembled WGS sequence"/>
</dbReference>
<evidence type="ECO:0000313" key="3">
    <source>
        <dbReference type="Proteomes" id="UP001160499"/>
    </source>
</evidence>
<comment type="caution">
    <text evidence="2">The sequence shown here is derived from an EMBL/GenBank/DDBJ whole genome shotgun (WGS) entry which is preliminary data.</text>
</comment>
<dbReference type="EMBL" id="JARXVH010000008">
    <property type="protein sequence ID" value="MDH6218065.1"/>
    <property type="molecule type" value="Genomic_DNA"/>
</dbReference>
<gene>
    <name evidence="2" type="ORF">M2283_005397</name>
</gene>
<dbReference type="InterPro" id="IPR015315">
    <property type="entry name" value="DUF1963"/>
</dbReference>
<keyword evidence="3" id="KW-1185">Reference proteome</keyword>
<dbReference type="Gene3D" id="2.30.320.10">
    <property type="entry name" value="YwqG-like"/>
    <property type="match status" value="1"/>
</dbReference>
<organism evidence="2 3">
    <name type="scientific">Streptomyces pseudovenezuelae</name>
    <dbReference type="NCBI Taxonomy" id="67350"/>
    <lineage>
        <taxon>Bacteria</taxon>
        <taxon>Bacillati</taxon>
        <taxon>Actinomycetota</taxon>
        <taxon>Actinomycetes</taxon>
        <taxon>Kitasatosporales</taxon>
        <taxon>Streptomycetaceae</taxon>
        <taxon>Streptomyces</taxon>
        <taxon>Streptomyces aurantiacus group</taxon>
    </lineage>
</organism>
<evidence type="ECO:0000313" key="2">
    <source>
        <dbReference type="EMBL" id="MDH6218065.1"/>
    </source>
</evidence>
<name>A0ABT6LQ40_9ACTN</name>
<dbReference type="SUPFAM" id="SSF103032">
    <property type="entry name" value="Hypothetical protein YwqG"/>
    <property type="match status" value="1"/>
</dbReference>
<feature type="region of interest" description="Disordered" evidence="1">
    <location>
        <begin position="54"/>
        <end position="75"/>
    </location>
</feature>
<proteinExistence type="predicted"/>
<protein>
    <recommendedName>
        <fullName evidence="4">DUF1963 domain-containing protein</fullName>
    </recommendedName>
</protein>
<evidence type="ECO:0008006" key="4">
    <source>
        <dbReference type="Google" id="ProtNLM"/>
    </source>
</evidence>
<accession>A0ABT6LQ40</accession>
<dbReference type="Pfam" id="PF09234">
    <property type="entry name" value="DUF1963"/>
    <property type="match status" value="1"/>
</dbReference>
<evidence type="ECO:0000256" key="1">
    <source>
        <dbReference type="SAM" id="MobiDB-lite"/>
    </source>
</evidence>
<sequence>MSVASDTITGMALIDERHIGELAVEHGVPEAVADEMTGQLRPCVYLVQHEDLSRKEDARPAARTGGLPELPTGVDWPSGREPLVLTIDCAELPRDVLDFPLPADGQLLIFTDMSYPPDSSAVLHVPTGVPTTEHSATYTVDGQAWETTVHEPRRLYPVTGLTIGPDWSDLPETEKFLDGDPDNEELLDRFEDAVVHGVHGEPRSDWIQLGGYSRPWQMPPDADGLILLAQIQGDAVKYGIYTLNLVVGTREDIAAGRFENLEYEQQY</sequence>
<reference evidence="2 3" key="1">
    <citation type="submission" date="2023-04" db="EMBL/GenBank/DDBJ databases">
        <title>Forest soil microbial communities from Buena Vista Peninsula, Colon Province, Panama.</title>
        <authorList>
            <person name="Bouskill N."/>
        </authorList>
    </citation>
    <scope>NUCLEOTIDE SEQUENCE [LARGE SCALE GENOMIC DNA]</scope>
    <source>
        <strain evidence="2 3">GGS1</strain>
    </source>
</reference>
<dbReference type="InterPro" id="IPR035948">
    <property type="entry name" value="YwqG-like_sf"/>
</dbReference>